<dbReference type="InterPro" id="IPR050185">
    <property type="entry name" value="Ub_carboxyl-term_hydrolase"/>
</dbReference>
<gene>
    <name evidence="10" type="primary">USP31</name>
</gene>
<feature type="compositionally biased region" description="Low complexity" evidence="7">
    <location>
        <begin position="1154"/>
        <end position="1170"/>
    </location>
</feature>
<feature type="compositionally biased region" description="Basic and acidic residues" evidence="7">
    <location>
        <begin position="1271"/>
        <end position="1280"/>
    </location>
</feature>
<dbReference type="PROSITE" id="PS00972">
    <property type="entry name" value="USP_1"/>
    <property type="match status" value="1"/>
</dbReference>
<dbReference type="CDD" id="cd02674">
    <property type="entry name" value="Peptidase_C19R"/>
    <property type="match status" value="1"/>
</dbReference>
<feature type="compositionally biased region" description="Polar residues" evidence="7">
    <location>
        <begin position="1088"/>
        <end position="1098"/>
    </location>
</feature>
<feature type="compositionally biased region" description="Polar residues" evidence="7">
    <location>
        <begin position="1205"/>
        <end position="1218"/>
    </location>
</feature>
<feature type="region of interest" description="Disordered" evidence="7">
    <location>
        <begin position="1"/>
        <end position="57"/>
    </location>
</feature>
<dbReference type="PROSITE" id="PS50235">
    <property type="entry name" value="USP_3"/>
    <property type="match status" value="1"/>
</dbReference>
<feature type="region of interest" description="Disordered" evidence="7">
    <location>
        <begin position="959"/>
        <end position="1389"/>
    </location>
</feature>
<keyword evidence="5 10" id="KW-0378">Hydrolase</keyword>
<feature type="compositionally biased region" description="Pro residues" evidence="7">
    <location>
        <begin position="127"/>
        <end position="142"/>
    </location>
</feature>
<feature type="compositionally biased region" description="Low complexity" evidence="7">
    <location>
        <begin position="1031"/>
        <end position="1040"/>
    </location>
</feature>
<feature type="compositionally biased region" description="Basic and acidic residues" evidence="7">
    <location>
        <begin position="1252"/>
        <end position="1262"/>
    </location>
</feature>
<evidence type="ECO:0000256" key="5">
    <source>
        <dbReference type="ARBA" id="ARBA00022801"/>
    </source>
</evidence>
<dbReference type="KEGG" id="pcw:110202445"/>
<dbReference type="CTD" id="57478"/>
<evidence type="ECO:0000313" key="9">
    <source>
        <dbReference type="Proteomes" id="UP000515140"/>
    </source>
</evidence>
<evidence type="ECO:0000256" key="2">
    <source>
        <dbReference type="ARBA" id="ARBA00012759"/>
    </source>
</evidence>
<dbReference type="FunFam" id="3.90.70.10:FF:000046">
    <property type="entry name" value="ubiquitin carboxyl-terminal hydrolase 31"/>
    <property type="match status" value="1"/>
</dbReference>
<dbReference type="InParanoid" id="A0A6P5JJ43"/>
<evidence type="ECO:0000313" key="10">
    <source>
        <dbReference type="RefSeq" id="XP_020834272.1"/>
    </source>
</evidence>
<keyword evidence="4" id="KW-0833">Ubl conjugation pathway</keyword>
<feature type="compositionally biased region" description="Low complexity" evidence="7">
    <location>
        <begin position="1281"/>
        <end position="1301"/>
    </location>
</feature>
<dbReference type="Gene3D" id="3.90.70.10">
    <property type="entry name" value="Cysteine proteinases"/>
    <property type="match status" value="2"/>
</dbReference>
<evidence type="ECO:0000256" key="4">
    <source>
        <dbReference type="ARBA" id="ARBA00022786"/>
    </source>
</evidence>
<proteinExistence type="predicted"/>
<keyword evidence="6" id="KW-0788">Thiol protease</keyword>
<dbReference type="PROSITE" id="PS00973">
    <property type="entry name" value="USP_2"/>
    <property type="match status" value="1"/>
</dbReference>
<dbReference type="Proteomes" id="UP000515140">
    <property type="component" value="Unplaced"/>
</dbReference>
<feature type="compositionally biased region" description="Polar residues" evidence="7">
    <location>
        <begin position="1311"/>
        <end position="1339"/>
    </location>
</feature>
<sequence length="1389" mass="151520">MSKVTGPAAPGPAVATGPAPSGKEKRSFSKRLFRSGRAGGGGSGGSPASPSSARSVGSFMSRVLKTLSTLSHYSSESPPLPGRGRSPSSALGPVGFRSCFPPGPGPGPAAPPQRCPQQQQQQQQQRQPPPPPPAAPTPPPPAELLCLAGGDPVPGVAGLKNHGNTCFMNATLQCLSNTELFAEYLALEQYRGGGGQETPDSSAPEDGHQANGLPFSRSQQGKGEVTEQLAHLVRALWTLEYTPQHSRDFKSIVSKNALQYRGNSQHDAQEFLLWLLDRVHEDLNNFLKQSGRPPLKPPLEDDVVPEGPSFPVSSTFVQELFQAQYRSSLTCPHCQKQSNTFDPFLCISLPIPLPHTRPLYVTVVYQGKCSHCMRIGVAVPLSGTVARLREAVSVETKIPTDQIVLTEMYYDGFHRSFCDTDDLETVHESDCIFAFETPEIFRPEGILSQRGMHLNNNLNSLKFGSDHHRISSHAQTATKQGKLDLPSTRTGNDKIVLLVCNRACTGQQGKRFGQPFVLHLEKTIAWDLLQKEILEKMQYFLRPTVCIQVCPFSLRVVSVVGITYLLPQEEQPLCHPTVERALKSCGQGGTAHVKLVVEWDKETKDYLFVNTEDEYVPDAESVRLQRERHHQPQTCTLSQCFQLYTKEEQLAPDDAWRCPHCKQLQQGSITLSLWTLPDVLIIHLKRFRQEGDRRMKLQNMVKFPLTGLDMTPHVVKRSQSSWSLPSHWSPWRRPYGLGRDPEDYIYDLYAVCNHHGTMQGGHYTAYCKNSVDGLWYCFDDSDVQQLSEDEVCKQTAYILFYQRRTAIPSWSANSSVAGSTSSSLCEHWVSRLPGSKQASVTSAASSRRTSLASLSESVELTGERSEDDGGFSTRPFVRSVQRQSLSSRSSVTSPLAVNENCIRPSWSLSAKLQMRSNSPSRFCGDSPVHASASTLEKIGEAIDDKVSISCFGSLRNLSSSYMEPSESHSRREHRATGRAPLAVMESVFRDESATRKVTSSLSDTQSKSSAHVDRVHPVSDPFDNNNQIAYVDQSDSVDSSPVKEAKTPSGSGLLVEKSDSTTKKSPTSKGVSEPDKSLRKGRTVLVRQESSLSNTSPTSPVPLKSSVKTSRSRSKAESSQVSGRHSSPLPGQPKKESSTKSQDIVAIQQKQKLTSSPASISSSTAAKKPPLGSATRGPSSAGKSRTSDRSLSREGSKVSLGSDKASVTSTSKPNSPRVGQSKGGESRMDGKHVRSSSMASLRSPNPGMKSGLKRDSKSEDKGLSFFKSALRQKETRRSTDLGKTTLLTKKSGGGSTKSISKNMVDEKSEKGSQPPSSQQPNANTVSKEQPASKDSTSVKHSLLSTHRSRSSQLDPGNPLSSSSKQSAEKSLKKLPSSMHTSARPSQKPQ</sequence>
<evidence type="ECO:0000256" key="1">
    <source>
        <dbReference type="ARBA" id="ARBA00000707"/>
    </source>
</evidence>
<dbReference type="GO" id="GO:0016579">
    <property type="term" value="P:protein deubiquitination"/>
    <property type="evidence" value="ECO:0007669"/>
    <property type="project" value="InterPro"/>
</dbReference>
<reference evidence="10" key="1">
    <citation type="submission" date="2025-08" db="UniProtKB">
        <authorList>
            <consortium name="RefSeq"/>
        </authorList>
    </citation>
    <scope>IDENTIFICATION</scope>
    <source>
        <tissue evidence="10">Spleen</tissue>
    </source>
</reference>
<dbReference type="GO" id="GO:0006508">
    <property type="term" value="P:proteolysis"/>
    <property type="evidence" value="ECO:0007669"/>
    <property type="project" value="UniProtKB-KW"/>
</dbReference>
<keyword evidence="9" id="KW-1185">Reference proteome</keyword>
<dbReference type="GeneID" id="110202445"/>
<dbReference type="SUPFAM" id="SSF54001">
    <property type="entry name" value="Cysteine proteinases"/>
    <property type="match status" value="1"/>
</dbReference>
<dbReference type="Pfam" id="PF00443">
    <property type="entry name" value="UCH"/>
    <property type="match status" value="1"/>
</dbReference>
<dbReference type="PANTHER" id="PTHR21646">
    <property type="entry name" value="UBIQUITIN CARBOXYL-TERMINAL HYDROLASE"/>
    <property type="match status" value="1"/>
</dbReference>
<feature type="domain" description="USP" evidence="8">
    <location>
        <begin position="157"/>
        <end position="804"/>
    </location>
</feature>
<dbReference type="GO" id="GO:0005634">
    <property type="term" value="C:nucleus"/>
    <property type="evidence" value="ECO:0007669"/>
    <property type="project" value="Ensembl"/>
</dbReference>
<dbReference type="InterPro" id="IPR028889">
    <property type="entry name" value="USP"/>
</dbReference>
<evidence type="ECO:0000256" key="7">
    <source>
        <dbReference type="SAM" id="MobiDB-lite"/>
    </source>
</evidence>
<evidence type="ECO:0000259" key="8">
    <source>
        <dbReference type="PROSITE" id="PS50235"/>
    </source>
</evidence>
<feature type="region of interest" description="Disordered" evidence="7">
    <location>
        <begin position="855"/>
        <end position="874"/>
    </location>
</feature>
<protein>
    <recommendedName>
        <fullName evidence="2">ubiquitinyl hydrolase 1</fullName>
        <ecNumber evidence="2">3.4.19.12</ecNumber>
    </recommendedName>
</protein>
<feature type="compositionally biased region" description="Low complexity" evidence="7">
    <location>
        <begin position="999"/>
        <end position="1009"/>
    </location>
</feature>
<feature type="region of interest" description="Disordered" evidence="7">
    <location>
        <begin position="70"/>
        <end position="148"/>
    </location>
</feature>
<feature type="compositionally biased region" description="Low complexity" evidence="7">
    <location>
        <begin position="46"/>
        <end position="57"/>
    </location>
</feature>
<dbReference type="FunCoup" id="A0A6P5JJ43">
    <property type="interactions" value="1793"/>
</dbReference>
<feature type="region of interest" description="Disordered" evidence="7">
    <location>
        <begin position="192"/>
        <end position="224"/>
    </location>
</feature>
<dbReference type="InterPro" id="IPR018200">
    <property type="entry name" value="USP_CS"/>
</dbReference>
<feature type="compositionally biased region" description="Polar residues" evidence="7">
    <location>
        <begin position="1377"/>
        <end position="1389"/>
    </location>
</feature>
<dbReference type="InterPro" id="IPR001394">
    <property type="entry name" value="Peptidase_C19_UCH"/>
</dbReference>
<dbReference type="PANTHER" id="PTHR21646:SF44">
    <property type="entry name" value="UBIQUITIN CARBOXYL-TERMINAL HYDROLASE 31"/>
    <property type="match status" value="1"/>
</dbReference>
<dbReference type="InterPro" id="IPR038765">
    <property type="entry name" value="Papain-like_cys_pep_sf"/>
</dbReference>
<name>A0A6P5JJ43_PHACI</name>
<feature type="compositionally biased region" description="Low complexity" evidence="7">
    <location>
        <begin position="74"/>
        <end position="89"/>
    </location>
</feature>
<accession>A0A6P5JJ43</accession>
<dbReference type="RefSeq" id="XP_020834272.1">
    <property type="nucleotide sequence ID" value="XM_020978613.1"/>
</dbReference>
<feature type="compositionally biased region" description="Low complexity" evidence="7">
    <location>
        <begin position="1"/>
        <end position="20"/>
    </location>
</feature>
<evidence type="ECO:0000256" key="6">
    <source>
        <dbReference type="ARBA" id="ARBA00022807"/>
    </source>
</evidence>
<feature type="compositionally biased region" description="Pro residues" evidence="7">
    <location>
        <begin position="101"/>
        <end position="114"/>
    </location>
</feature>
<dbReference type="FunFam" id="3.90.70.10:FF:000048">
    <property type="entry name" value="Ubiquitin carboxyl-terminal hydrolase 31"/>
    <property type="match status" value="1"/>
</dbReference>
<keyword evidence="3" id="KW-0645">Protease</keyword>
<comment type="catalytic activity">
    <reaction evidence="1">
        <text>Thiol-dependent hydrolysis of ester, thioester, amide, peptide and isopeptide bonds formed by the C-terminal Gly of ubiquitin (a 76-residue protein attached to proteins as an intracellular targeting signal).</text>
        <dbReference type="EC" id="3.4.19.12"/>
    </reaction>
</comment>
<evidence type="ECO:0000256" key="3">
    <source>
        <dbReference type="ARBA" id="ARBA00022670"/>
    </source>
</evidence>
<feature type="compositionally biased region" description="Basic and acidic residues" evidence="7">
    <location>
        <begin position="1185"/>
        <end position="1196"/>
    </location>
</feature>
<dbReference type="GO" id="GO:0004843">
    <property type="term" value="F:cysteine-type deubiquitinase activity"/>
    <property type="evidence" value="ECO:0007669"/>
    <property type="project" value="UniProtKB-EC"/>
</dbReference>
<dbReference type="EC" id="3.4.19.12" evidence="2"/>
<organism evidence="9 10">
    <name type="scientific">Phascolarctos cinereus</name>
    <name type="common">Koala</name>
    <dbReference type="NCBI Taxonomy" id="38626"/>
    <lineage>
        <taxon>Eukaryota</taxon>
        <taxon>Metazoa</taxon>
        <taxon>Chordata</taxon>
        <taxon>Craniata</taxon>
        <taxon>Vertebrata</taxon>
        <taxon>Euteleostomi</taxon>
        <taxon>Mammalia</taxon>
        <taxon>Metatheria</taxon>
        <taxon>Diprotodontia</taxon>
        <taxon>Phascolarctidae</taxon>
        <taxon>Phascolarctos</taxon>
    </lineage>
</organism>
<feature type="compositionally biased region" description="Low complexity" evidence="7">
    <location>
        <begin position="115"/>
        <end position="126"/>
    </location>
</feature>